<keyword evidence="3 8" id="KW-0812">Transmembrane</keyword>
<feature type="transmembrane region" description="Helical" evidence="8">
    <location>
        <begin position="245"/>
        <end position="265"/>
    </location>
</feature>
<dbReference type="PANTHER" id="PTHR30572">
    <property type="entry name" value="MEMBRANE COMPONENT OF TRANSPORTER-RELATED"/>
    <property type="match status" value="1"/>
</dbReference>
<keyword evidence="4 8" id="KW-1133">Transmembrane helix</keyword>
<organism evidence="10 11">
    <name type="scientific">Paenibacillus taichungensis</name>
    <dbReference type="NCBI Taxonomy" id="484184"/>
    <lineage>
        <taxon>Bacteria</taxon>
        <taxon>Bacillati</taxon>
        <taxon>Bacillota</taxon>
        <taxon>Bacilli</taxon>
        <taxon>Bacillales</taxon>
        <taxon>Paenibacillaceae</taxon>
        <taxon>Paenibacillus</taxon>
    </lineage>
</organism>
<dbReference type="RefSeq" id="WP_113051448.1">
    <property type="nucleotide sequence ID" value="NZ_QEVW01000001.1"/>
</dbReference>
<evidence type="ECO:0000256" key="2">
    <source>
        <dbReference type="ARBA" id="ARBA00022475"/>
    </source>
</evidence>
<feature type="transmembrane region" description="Helical" evidence="8">
    <location>
        <begin position="285"/>
        <end position="310"/>
    </location>
</feature>
<name>A0A329R3U2_9BACL</name>
<dbReference type="GO" id="GO:0005886">
    <property type="term" value="C:plasma membrane"/>
    <property type="evidence" value="ECO:0007669"/>
    <property type="project" value="UniProtKB-SubCell"/>
</dbReference>
<dbReference type="InterPro" id="IPR003838">
    <property type="entry name" value="ABC3_permease_C"/>
</dbReference>
<feature type="coiled-coil region" evidence="7">
    <location>
        <begin position="208"/>
        <end position="235"/>
    </location>
</feature>
<evidence type="ECO:0000313" key="10">
    <source>
        <dbReference type="EMBL" id="RAW19307.1"/>
    </source>
</evidence>
<protein>
    <submittedName>
        <fullName evidence="10">ABC transporter permease</fullName>
    </submittedName>
</protein>
<evidence type="ECO:0000256" key="1">
    <source>
        <dbReference type="ARBA" id="ARBA00004651"/>
    </source>
</evidence>
<evidence type="ECO:0000259" key="9">
    <source>
        <dbReference type="Pfam" id="PF02687"/>
    </source>
</evidence>
<keyword evidence="5 8" id="KW-0472">Membrane</keyword>
<dbReference type="PANTHER" id="PTHR30572:SF4">
    <property type="entry name" value="ABC TRANSPORTER PERMEASE YTRF"/>
    <property type="match status" value="1"/>
</dbReference>
<evidence type="ECO:0000256" key="7">
    <source>
        <dbReference type="SAM" id="Coils"/>
    </source>
</evidence>
<keyword evidence="2" id="KW-1003">Cell membrane</keyword>
<sequence length="366" mass="41760">MRQILRAILASKKIFILLFIGFVLTTLPFLIALSTQSYYDEHFYHSKNGYFKNYYSVTLTNFKQLDLLEVQKIADANFDLASVITGDITTTVPGIGQIQIVGLLNHEHWSPPLIEGTNIDLNESSEIIVGRLVSNHIGALTLMNKHYTIKGIAGKDLGDELINVYNYKMYVDLNELPDSIKQDIMKQKVLQLIVRSNHNPETEINHFVDEITQENVEVQAKIVNENENYKNEKNTRQGVKEVLSYPYKLFLIALINCINVSYLSIYLKRKEISLRKALGASHFNLFFYILSQLFICAVLAGTFSILIQWLLSKQSLKILDVTSYYISVSFNHFMLGILITLAISVITAIIPFFHMLKIEPAKALKE</sequence>
<comment type="caution">
    <text evidence="10">The sequence shown here is derived from an EMBL/GenBank/DDBJ whole genome shotgun (WGS) entry which is preliminary data.</text>
</comment>
<comment type="subcellular location">
    <subcellularLocation>
        <location evidence="1">Cell membrane</location>
        <topology evidence="1">Multi-pass membrane protein</topology>
    </subcellularLocation>
</comment>
<keyword evidence="7" id="KW-0175">Coiled coil</keyword>
<reference evidence="10 11" key="1">
    <citation type="submission" date="2018-04" db="EMBL/GenBank/DDBJ databases">
        <title>Paenibacillus taichungensis Genome sequencing and assembly.</title>
        <authorList>
            <person name="Xu J."/>
            <person name="Rensing C."/>
            <person name="Mazhar H.S."/>
        </authorList>
    </citation>
    <scope>NUCLEOTIDE SEQUENCE [LARGE SCALE GENOMIC DNA]</scope>
    <source>
        <strain evidence="10 11">NC1</strain>
    </source>
</reference>
<evidence type="ECO:0000256" key="5">
    <source>
        <dbReference type="ARBA" id="ARBA00023136"/>
    </source>
</evidence>
<dbReference type="GO" id="GO:0022857">
    <property type="term" value="F:transmembrane transporter activity"/>
    <property type="evidence" value="ECO:0007669"/>
    <property type="project" value="TreeGrafter"/>
</dbReference>
<dbReference type="Pfam" id="PF02687">
    <property type="entry name" value="FtsX"/>
    <property type="match status" value="1"/>
</dbReference>
<feature type="transmembrane region" description="Helical" evidence="8">
    <location>
        <begin position="14"/>
        <end position="33"/>
    </location>
</feature>
<dbReference type="AlphaFoldDB" id="A0A329R3U2"/>
<proteinExistence type="inferred from homology"/>
<evidence type="ECO:0000256" key="3">
    <source>
        <dbReference type="ARBA" id="ARBA00022692"/>
    </source>
</evidence>
<evidence type="ECO:0000256" key="6">
    <source>
        <dbReference type="ARBA" id="ARBA00038076"/>
    </source>
</evidence>
<evidence type="ECO:0000256" key="4">
    <source>
        <dbReference type="ARBA" id="ARBA00022989"/>
    </source>
</evidence>
<dbReference type="Proteomes" id="UP000250642">
    <property type="component" value="Unassembled WGS sequence"/>
</dbReference>
<dbReference type="EMBL" id="QEVW01000001">
    <property type="protein sequence ID" value="RAW19307.1"/>
    <property type="molecule type" value="Genomic_DNA"/>
</dbReference>
<accession>A0A329R3U2</accession>
<feature type="domain" description="ABC3 transporter permease C-terminal" evidence="9">
    <location>
        <begin position="249"/>
        <end position="360"/>
    </location>
</feature>
<dbReference type="InterPro" id="IPR050250">
    <property type="entry name" value="Macrolide_Exporter_MacB"/>
</dbReference>
<evidence type="ECO:0000313" key="11">
    <source>
        <dbReference type="Proteomes" id="UP000250642"/>
    </source>
</evidence>
<feature type="transmembrane region" description="Helical" evidence="8">
    <location>
        <begin position="330"/>
        <end position="356"/>
    </location>
</feature>
<comment type="similarity">
    <text evidence="6">Belongs to the ABC-4 integral membrane protein family.</text>
</comment>
<evidence type="ECO:0000256" key="8">
    <source>
        <dbReference type="SAM" id="Phobius"/>
    </source>
</evidence>
<gene>
    <name evidence="10" type="ORF">DC345_00525</name>
</gene>